<keyword evidence="9 12" id="KW-0799">Topoisomerase</keyword>
<dbReference type="PROSITE" id="PS00177">
    <property type="entry name" value="TOPOISOMERASE_II"/>
    <property type="match status" value="1"/>
</dbReference>
<dbReference type="SUPFAM" id="SSF54211">
    <property type="entry name" value="Ribosomal protein S5 domain 2-like"/>
    <property type="match status" value="1"/>
</dbReference>
<dbReference type="PROSITE" id="PS52040">
    <property type="entry name" value="TOPO_IIA"/>
    <property type="match status" value="1"/>
</dbReference>
<dbReference type="EnsemblProtists" id="EOD17812">
    <property type="protein sequence ID" value="EOD17812"/>
    <property type="gene ID" value="EMIHUDRAFT_451325"/>
</dbReference>
<comment type="catalytic activity">
    <reaction evidence="1 12 13">
        <text>ATP-dependent breakage, passage and rejoining of double-stranded DNA.</text>
        <dbReference type="EC" id="5.6.2.2"/>
    </reaction>
</comment>
<feature type="compositionally biased region" description="Basic residues" evidence="14">
    <location>
        <begin position="1173"/>
        <end position="1186"/>
    </location>
</feature>
<dbReference type="SUPFAM" id="SSF55874">
    <property type="entry name" value="ATPase domain of HSP90 chaperone/DNA topoisomerase II/histidine kinase"/>
    <property type="match status" value="1"/>
</dbReference>
<dbReference type="SUPFAM" id="SSF56719">
    <property type="entry name" value="Type II DNA topoisomerase"/>
    <property type="match status" value="1"/>
</dbReference>
<dbReference type="Gene3D" id="3.40.50.670">
    <property type="match status" value="2"/>
</dbReference>
<dbReference type="PANTHER" id="PTHR10169:SF38">
    <property type="entry name" value="DNA TOPOISOMERASE 2"/>
    <property type="match status" value="1"/>
</dbReference>
<keyword evidence="17" id="KW-1185">Reference proteome</keyword>
<dbReference type="GO" id="GO:0000819">
    <property type="term" value="P:sister chromatid segregation"/>
    <property type="evidence" value="ECO:0007669"/>
    <property type="project" value="TreeGrafter"/>
</dbReference>
<dbReference type="InterPro" id="IPR020568">
    <property type="entry name" value="Ribosomal_Su5_D2-typ_SF"/>
</dbReference>
<accession>A0A0D3J2S7</accession>
<dbReference type="GO" id="GO:0005634">
    <property type="term" value="C:nucleus"/>
    <property type="evidence" value="ECO:0007669"/>
    <property type="project" value="TreeGrafter"/>
</dbReference>
<dbReference type="eggNOG" id="KOG0355">
    <property type="taxonomic scope" value="Eukaryota"/>
</dbReference>
<dbReference type="GO" id="GO:0003677">
    <property type="term" value="F:DNA binding"/>
    <property type="evidence" value="ECO:0007669"/>
    <property type="project" value="UniProtKB-UniRule"/>
</dbReference>
<dbReference type="PaxDb" id="2903-EOD17812"/>
<dbReference type="PRINTS" id="PR00418">
    <property type="entry name" value="TPI2FAMILY"/>
</dbReference>
<comment type="cofactor">
    <cofactor evidence="3">
        <name>Mg(2+)</name>
        <dbReference type="ChEBI" id="CHEBI:18420"/>
    </cofactor>
</comment>
<feature type="region of interest" description="Disordered" evidence="14">
    <location>
        <begin position="1171"/>
        <end position="1215"/>
    </location>
</feature>
<dbReference type="FunFam" id="3.90.199.10:FF:000002">
    <property type="entry name" value="DNA topoisomerase 2"/>
    <property type="match status" value="1"/>
</dbReference>
<feature type="region of interest" description="Disordered" evidence="14">
    <location>
        <begin position="1381"/>
        <end position="1409"/>
    </location>
</feature>
<dbReference type="Gene3D" id="3.30.230.10">
    <property type="match status" value="2"/>
</dbReference>
<evidence type="ECO:0000256" key="8">
    <source>
        <dbReference type="ARBA" id="ARBA00022842"/>
    </source>
</evidence>
<dbReference type="GO" id="GO:0000712">
    <property type="term" value="P:resolution of meiotic recombination intermediates"/>
    <property type="evidence" value="ECO:0007669"/>
    <property type="project" value="TreeGrafter"/>
</dbReference>
<dbReference type="SMART" id="SM00434">
    <property type="entry name" value="TOP4c"/>
    <property type="match status" value="1"/>
</dbReference>
<dbReference type="Gene3D" id="1.10.268.10">
    <property type="entry name" value="Topoisomerase, domain 3"/>
    <property type="match status" value="1"/>
</dbReference>
<evidence type="ECO:0000256" key="5">
    <source>
        <dbReference type="ARBA" id="ARBA00022723"/>
    </source>
</evidence>
<keyword evidence="8" id="KW-0460">Magnesium</keyword>
<dbReference type="RefSeq" id="XP_005770241.1">
    <property type="nucleotide sequence ID" value="XM_005770184.1"/>
</dbReference>
<name>A0A0D3J2S7_EMIH1</name>
<dbReference type="FunFam" id="3.30.1490.30:FF:000001">
    <property type="entry name" value="DNA topoisomerase 2"/>
    <property type="match status" value="1"/>
</dbReference>
<proteinExistence type="inferred from homology"/>
<evidence type="ECO:0000256" key="10">
    <source>
        <dbReference type="ARBA" id="ARBA00023125"/>
    </source>
</evidence>
<dbReference type="Gene3D" id="3.30.1360.40">
    <property type="match status" value="1"/>
</dbReference>
<dbReference type="Gene3D" id="3.30.1490.30">
    <property type="match status" value="1"/>
</dbReference>
<dbReference type="Proteomes" id="UP000013827">
    <property type="component" value="Unassembled WGS sequence"/>
</dbReference>
<dbReference type="InterPro" id="IPR013758">
    <property type="entry name" value="Topo_IIA_A/C_ab"/>
</dbReference>
<dbReference type="Pfam" id="PF00204">
    <property type="entry name" value="DNA_gyraseB"/>
    <property type="match status" value="1"/>
</dbReference>
<evidence type="ECO:0000256" key="14">
    <source>
        <dbReference type="SAM" id="MobiDB-lite"/>
    </source>
</evidence>
<evidence type="ECO:0000256" key="3">
    <source>
        <dbReference type="ARBA" id="ARBA00001946"/>
    </source>
</evidence>
<feature type="domain" description="Topo IIA-type catalytic" evidence="15">
    <location>
        <begin position="693"/>
        <end position="1149"/>
    </location>
</feature>
<dbReference type="Gene3D" id="3.30.565.10">
    <property type="entry name" value="Histidine kinase-like ATPase, C-terminal domain"/>
    <property type="match status" value="1"/>
</dbReference>
<comment type="function">
    <text evidence="13">Control of topological states of DNA by transient breakage and subsequent rejoining of DNA strands. Topoisomerase II makes double-strand breaks.</text>
</comment>
<evidence type="ECO:0000256" key="7">
    <source>
        <dbReference type="ARBA" id="ARBA00022840"/>
    </source>
</evidence>
<dbReference type="HOGENOM" id="CLU_001935_1_0_1"/>
<keyword evidence="6 13" id="KW-0547">Nucleotide-binding</keyword>
<feature type="compositionally biased region" description="Basic and acidic residues" evidence="14">
    <location>
        <begin position="1390"/>
        <end position="1400"/>
    </location>
</feature>
<dbReference type="InterPro" id="IPR013757">
    <property type="entry name" value="Topo_IIA_A_a_sf"/>
</dbReference>
<evidence type="ECO:0000259" key="15">
    <source>
        <dbReference type="PROSITE" id="PS52040"/>
    </source>
</evidence>
<evidence type="ECO:0000256" key="2">
    <source>
        <dbReference type="ARBA" id="ARBA00001913"/>
    </source>
</evidence>
<dbReference type="InterPro" id="IPR002205">
    <property type="entry name" value="Topo_IIA_dom_A"/>
</dbReference>
<keyword evidence="5" id="KW-0479">Metal-binding</keyword>
<dbReference type="InterPro" id="IPR013759">
    <property type="entry name" value="Topo_IIA_B_C"/>
</dbReference>
<dbReference type="FunFam" id="3.30.565.10:FF:000004">
    <property type="entry name" value="DNA topoisomerase 2"/>
    <property type="match status" value="1"/>
</dbReference>
<evidence type="ECO:0000256" key="1">
    <source>
        <dbReference type="ARBA" id="ARBA00000185"/>
    </source>
</evidence>
<feature type="active site" description="O-(5'-phospho-DNA)-tyrosine intermediate" evidence="12">
    <location>
        <position position="782"/>
    </location>
</feature>
<dbReference type="Pfam" id="PF00521">
    <property type="entry name" value="DNA_topoisoIV"/>
    <property type="match status" value="1"/>
</dbReference>
<dbReference type="PRINTS" id="PR01158">
    <property type="entry name" value="TOPISMRASEII"/>
</dbReference>
<evidence type="ECO:0000256" key="9">
    <source>
        <dbReference type="ARBA" id="ARBA00023029"/>
    </source>
</evidence>
<dbReference type="Pfam" id="PF16898">
    <property type="entry name" value="TOPRIM_C"/>
    <property type="match status" value="1"/>
</dbReference>
<evidence type="ECO:0000313" key="17">
    <source>
        <dbReference type="Proteomes" id="UP000013827"/>
    </source>
</evidence>
<keyword evidence="11 12" id="KW-0413">Isomerase</keyword>
<dbReference type="Pfam" id="PF02518">
    <property type="entry name" value="HATPase_c"/>
    <property type="match status" value="1"/>
</dbReference>
<evidence type="ECO:0000256" key="6">
    <source>
        <dbReference type="ARBA" id="ARBA00022741"/>
    </source>
</evidence>
<dbReference type="InterPro" id="IPR003594">
    <property type="entry name" value="HATPase_dom"/>
</dbReference>
<sequence>MPLAQVKPAAAQRGTVEQTYQKLTQREHILQRPDTYVGSVEAVTQDGWVFDAAAGRMAQRKLTYVPGLYKIFDEILVNAADNKQRDTSMSEIRVEIDAAAGRISVQNNGKGVPVVMHQEHGIYVPELIFGHLLTSSNYNDNQKKVTGGRNGYGAKLANIFSSEFVVETSDSAEGKRFKMKWSDNMTAQSKPEIKAAAKEDFTKISWVPDLAKFGMSAMDEDIVALMERRAYDMAGCTHSSVKVYLNGKKLPVADFKSYVDLFLGPKQAADAVPRVFEKVGDRWEVAVAASEDGFAQVSFVNSIATSKGGTHVNHVADQVLKPNHVKGHLRVFINCLIENPAFDSQTKENMTLKQSAFGSKCQPSDKFFKDALNCGVLESILSFAQSKQSKDLKKTDGTKKSRLTGIPKLDDANEAGGRNGSKCTLIITEGDSAKALAVAGLSIVGRATACKGCARHPHTGCRTVDRRDHYGVFPLRGKLLNVRDAAHSTIMANKEISELKQILGLQQGKSYDDEASLKSLRYGERRGGDLAAPHPFRAPLTPCPPCAGKLMIMTDQDHDGSHIKGLVINFLHCYWPALLQKRAAPARFVTPIVKASKGRQAIAFFTLKEYENWREEQGAAASGWQIKYYKGLGTSSAAEAKAYFSDLDLHELSFKWTGDADREGIVRAFSKSMADARKEWLRGYDADAYVDHSQSHLTYHDFVDRELIHFSNADNMRSIPSFEVKVAQLAGYAYHHGEASLGGTIVGMAQTFVGSNNIALLHGAGQFGTRLMGGKDAASPRYIFCKLPQLTRLIFHPHDDALLEYLEDDGQRIEPRYYMPILPMVLVNGADGIGTGWSSSVPNFNPRDIVANLRRLMAGEEPEPMTPWYRGFAGTVTPADQKGSYSTYGSIAKADERTLRISELPVRKWTQDYKETVLEPMMSDRADGAAKSAELAGALAELRENHTDTTVSFTLKFASDAAAAAANKVGLHKALKLSSSISTSNMTLFDAQGRIQKYEAVEAVLRDFYALRLSFYEKRKLHLQDKLTGEWSKLDNRMRFVLAVISGELKIANRKKADLVAELAQKGYAPFEPAPKRAAAGDDGEEEAAGEAEGGASASARGYDYLLSMPLWSLTRERVEQLRGECTAKEAELQTLLATSPRQLWAADLDAFEAGLAEWEAALEAPAEGAAAKARKGGAKGGRKKKAYDSDVAPPAAPLVQKERKAAAASHGTNWSAMIEDAQPDKPARKLGAAKPAASKPAAAKRPAKKAAAVADSDEESETPSVARSAASLWQLHSKRGVEPNRSGRSAALTGCQGGPCANCGAHRLLKYAHRTMCARYKCQNAKGSIGARHGLQAAIEAVLGMRLCDPDQLIGKKRRNKLTAADTLFATSRDVSLERMNTTRKHRKTEHEAADKAIVELEEGDDEA</sequence>
<dbReference type="InterPro" id="IPR014721">
    <property type="entry name" value="Ribsml_uS5_D2-typ_fold_subgr"/>
</dbReference>
<dbReference type="PANTHER" id="PTHR10169">
    <property type="entry name" value="DNA TOPOISOMERASE/GYRASE"/>
    <property type="match status" value="1"/>
</dbReference>
<dbReference type="CDD" id="cd03481">
    <property type="entry name" value="TopoIIA_Trans_ScTopoIIA"/>
    <property type="match status" value="1"/>
</dbReference>
<protein>
    <recommendedName>
        <fullName evidence="13">DNA topoisomerase 2</fullName>
        <ecNumber evidence="13">5.6.2.2</ecNumber>
    </recommendedName>
</protein>
<dbReference type="GO" id="GO:0046872">
    <property type="term" value="F:metal ion binding"/>
    <property type="evidence" value="ECO:0007669"/>
    <property type="project" value="UniProtKB-KW"/>
</dbReference>
<feature type="region of interest" description="Disordered" evidence="14">
    <location>
        <begin position="391"/>
        <end position="411"/>
    </location>
</feature>
<dbReference type="STRING" id="2903.R1C6H3"/>
<reference evidence="16" key="2">
    <citation type="submission" date="2024-10" db="UniProtKB">
        <authorList>
            <consortium name="EnsemblProtists"/>
        </authorList>
    </citation>
    <scope>IDENTIFICATION</scope>
</reference>
<feature type="region of interest" description="Disordered" evidence="14">
    <location>
        <begin position="1227"/>
        <end position="1270"/>
    </location>
</feature>
<dbReference type="GO" id="GO:0006265">
    <property type="term" value="P:DNA topological change"/>
    <property type="evidence" value="ECO:0007669"/>
    <property type="project" value="UniProtKB-UniRule"/>
</dbReference>
<comment type="cofactor">
    <cofactor evidence="2">
        <name>Ca(2+)</name>
        <dbReference type="ChEBI" id="CHEBI:29108"/>
    </cofactor>
</comment>
<dbReference type="GO" id="GO:0003918">
    <property type="term" value="F:DNA topoisomerase type II (double strand cut, ATP-hydrolyzing) activity"/>
    <property type="evidence" value="ECO:0007669"/>
    <property type="project" value="UniProtKB-UniRule"/>
</dbReference>
<dbReference type="GeneID" id="17264020"/>
<keyword evidence="10 12" id="KW-0238">DNA-binding</keyword>
<dbReference type="CDD" id="cd16930">
    <property type="entry name" value="HATPase_TopII-like"/>
    <property type="match status" value="1"/>
</dbReference>
<dbReference type="OMA" id="TWTQDFK"/>
<evidence type="ECO:0000313" key="16">
    <source>
        <dbReference type="EnsemblProtists" id="EOD17812"/>
    </source>
</evidence>
<dbReference type="SMART" id="SM00433">
    <property type="entry name" value="TOP2c"/>
    <property type="match status" value="1"/>
</dbReference>
<dbReference type="InterPro" id="IPR031660">
    <property type="entry name" value="TOPRIM_C"/>
</dbReference>
<dbReference type="InterPro" id="IPR001241">
    <property type="entry name" value="Topo_IIA"/>
</dbReference>
<dbReference type="InterPro" id="IPR036890">
    <property type="entry name" value="HATPase_C_sf"/>
</dbReference>
<keyword evidence="7 13" id="KW-0067">ATP-binding</keyword>
<feature type="compositionally biased region" description="Low complexity" evidence="14">
    <location>
        <begin position="1233"/>
        <end position="1255"/>
    </location>
</feature>
<organism evidence="16 17">
    <name type="scientific">Emiliania huxleyi (strain CCMP1516)</name>
    <dbReference type="NCBI Taxonomy" id="280463"/>
    <lineage>
        <taxon>Eukaryota</taxon>
        <taxon>Haptista</taxon>
        <taxon>Haptophyta</taxon>
        <taxon>Prymnesiophyceae</taxon>
        <taxon>Isochrysidales</taxon>
        <taxon>Noelaerhabdaceae</taxon>
        <taxon>Emiliania</taxon>
    </lineage>
</organism>
<dbReference type="InterPro" id="IPR050634">
    <property type="entry name" value="DNA_Topoisomerase_II"/>
</dbReference>
<evidence type="ECO:0000256" key="12">
    <source>
        <dbReference type="PROSITE-ProRule" id="PRU01384"/>
    </source>
</evidence>
<reference evidence="17" key="1">
    <citation type="journal article" date="2013" name="Nature">
        <title>Pan genome of the phytoplankton Emiliania underpins its global distribution.</title>
        <authorList>
            <person name="Read B.A."/>
            <person name="Kegel J."/>
            <person name="Klute M.J."/>
            <person name="Kuo A."/>
            <person name="Lefebvre S.C."/>
            <person name="Maumus F."/>
            <person name="Mayer C."/>
            <person name="Miller J."/>
            <person name="Monier A."/>
            <person name="Salamov A."/>
            <person name="Young J."/>
            <person name="Aguilar M."/>
            <person name="Claverie J.M."/>
            <person name="Frickenhaus S."/>
            <person name="Gonzalez K."/>
            <person name="Herman E.K."/>
            <person name="Lin Y.C."/>
            <person name="Napier J."/>
            <person name="Ogata H."/>
            <person name="Sarno A.F."/>
            <person name="Shmutz J."/>
            <person name="Schroeder D."/>
            <person name="de Vargas C."/>
            <person name="Verret F."/>
            <person name="von Dassow P."/>
            <person name="Valentin K."/>
            <person name="Van de Peer Y."/>
            <person name="Wheeler G."/>
            <person name="Dacks J.B."/>
            <person name="Delwiche C.F."/>
            <person name="Dyhrman S.T."/>
            <person name="Glockner G."/>
            <person name="John U."/>
            <person name="Richards T."/>
            <person name="Worden A.Z."/>
            <person name="Zhang X."/>
            <person name="Grigoriev I.V."/>
            <person name="Allen A.E."/>
            <person name="Bidle K."/>
            <person name="Borodovsky M."/>
            <person name="Bowler C."/>
            <person name="Brownlee C."/>
            <person name="Cock J.M."/>
            <person name="Elias M."/>
            <person name="Gladyshev V.N."/>
            <person name="Groth M."/>
            <person name="Guda C."/>
            <person name="Hadaegh A."/>
            <person name="Iglesias-Rodriguez M.D."/>
            <person name="Jenkins J."/>
            <person name="Jones B.M."/>
            <person name="Lawson T."/>
            <person name="Leese F."/>
            <person name="Lindquist E."/>
            <person name="Lobanov A."/>
            <person name="Lomsadze A."/>
            <person name="Malik S.B."/>
            <person name="Marsh M.E."/>
            <person name="Mackinder L."/>
            <person name="Mock T."/>
            <person name="Mueller-Roeber B."/>
            <person name="Pagarete A."/>
            <person name="Parker M."/>
            <person name="Probert I."/>
            <person name="Quesneville H."/>
            <person name="Raines C."/>
            <person name="Rensing S.A."/>
            <person name="Riano-Pachon D.M."/>
            <person name="Richier S."/>
            <person name="Rokitta S."/>
            <person name="Shiraiwa Y."/>
            <person name="Soanes D.M."/>
            <person name="van der Giezen M."/>
            <person name="Wahlund T.M."/>
            <person name="Williams B."/>
            <person name="Wilson W."/>
            <person name="Wolfe G."/>
            <person name="Wurch L.L."/>
        </authorList>
    </citation>
    <scope>NUCLEOTIDE SEQUENCE</scope>
</reference>
<dbReference type="InterPro" id="IPR013760">
    <property type="entry name" value="Topo_IIA-like_dom_sf"/>
</dbReference>
<comment type="similarity">
    <text evidence="4 13">Belongs to the type II topoisomerase family.</text>
</comment>
<evidence type="ECO:0000256" key="11">
    <source>
        <dbReference type="ARBA" id="ARBA00023235"/>
    </source>
</evidence>
<dbReference type="KEGG" id="ehx:EMIHUDRAFT_451325"/>
<feature type="region of interest" description="Disordered" evidence="14">
    <location>
        <begin position="1074"/>
        <end position="1095"/>
    </location>
</feature>
<comment type="subunit">
    <text evidence="13">Homodimer.</text>
</comment>
<evidence type="ECO:0000256" key="4">
    <source>
        <dbReference type="ARBA" id="ARBA00011080"/>
    </source>
</evidence>
<dbReference type="FunFam" id="3.30.1360.40:FF:000003">
    <property type="entry name" value="DNA topoisomerase 2"/>
    <property type="match status" value="1"/>
</dbReference>
<evidence type="ECO:0000256" key="13">
    <source>
        <dbReference type="RuleBase" id="RU362094"/>
    </source>
</evidence>
<dbReference type="InterPro" id="IPR001154">
    <property type="entry name" value="TopoII_euk"/>
</dbReference>
<dbReference type="EC" id="5.6.2.2" evidence="13"/>
<dbReference type="FunFam" id="3.40.50.670:FF:000001">
    <property type="entry name" value="DNA topoisomerase 2"/>
    <property type="match status" value="2"/>
</dbReference>
<dbReference type="Gene3D" id="3.90.199.10">
    <property type="entry name" value="Topoisomerase II, domain 5"/>
    <property type="match status" value="1"/>
</dbReference>
<dbReference type="InterPro" id="IPR013506">
    <property type="entry name" value="Topo_IIA_bsu_dom2"/>
</dbReference>
<dbReference type="GO" id="GO:0005524">
    <property type="term" value="F:ATP binding"/>
    <property type="evidence" value="ECO:0007669"/>
    <property type="project" value="UniProtKB-UniRule"/>
</dbReference>
<dbReference type="InterPro" id="IPR018522">
    <property type="entry name" value="TopoIIA_CS"/>
</dbReference>